<dbReference type="InterPro" id="IPR023299">
    <property type="entry name" value="ATPase_P-typ_cyto_dom_N"/>
</dbReference>
<evidence type="ECO:0000256" key="5">
    <source>
        <dbReference type="ARBA" id="ARBA00022840"/>
    </source>
</evidence>
<dbReference type="SUPFAM" id="SSF56784">
    <property type="entry name" value="HAD-like"/>
    <property type="match status" value="1"/>
</dbReference>
<evidence type="ECO:0000256" key="6">
    <source>
        <dbReference type="ARBA" id="ARBA00022842"/>
    </source>
</evidence>
<dbReference type="PANTHER" id="PTHR45630">
    <property type="entry name" value="CATION-TRANSPORTING ATPASE-RELATED"/>
    <property type="match status" value="1"/>
</dbReference>
<evidence type="ECO:0000313" key="9">
    <source>
        <dbReference type="RefSeq" id="XP_022237034.1"/>
    </source>
</evidence>
<accession>A0ABM1S079</accession>
<keyword evidence="5" id="KW-0067">ATP-binding</keyword>
<proteinExistence type="predicted"/>
<keyword evidence="7" id="KW-1278">Translocase</keyword>
<protein>
    <submittedName>
        <fullName evidence="9">Probable cation-transporting ATPase 13A3</fullName>
    </submittedName>
</protein>
<feature type="non-terminal residue" evidence="9">
    <location>
        <position position="1"/>
    </location>
</feature>
<dbReference type="Gene3D" id="3.40.50.1000">
    <property type="entry name" value="HAD superfamily/HAD-like"/>
    <property type="match status" value="1"/>
</dbReference>
<evidence type="ECO:0000256" key="2">
    <source>
        <dbReference type="ARBA" id="ARBA00022553"/>
    </source>
</evidence>
<evidence type="ECO:0000256" key="3">
    <source>
        <dbReference type="ARBA" id="ARBA00022723"/>
    </source>
</evidence>
<keyword evidence="3" id="KW-0479">Metal-binding</keyword>
<keyword evidence="4" id="KW-0547">Nucleotide-binding</keyword>
<dbReference type="Pfam" id="PF13246">
    <property type="entry name" value="Cation_ATPase"/>
    <property type="match status" value="1"/>
</dbReference>
<dbReference type="Gene3D" id="3.40.1110.10">
    <property type="entry name" value="Calcium-transporting ATPase, cytoplasmic domain N"/>
    <property type="match status" value="1"/>
</dbReference>
<comment type="subcellular location">
    <subcellularLocation>
        <location evidence="1">Membrane</location>
        <topology evidence="1">Multi-pass membrane protein</topology>
    </subcellularLocation>
</comment>
<evidence type="ECO:0000256" key="4">
    <source>
        <dbReference type="ARBA" id="ARBA00022741"/>
    </source>
</evidence>
<sequence length="118" mass="13550">KKASLCLKVTCKCSCCLPEKIASLCLKNTLPINFNDLLKDYTLQGFRIIALAWRALDRELTWHHVQELKRDQIEIDLTFLGLLVMQNKLKPETIPVIQILHKAEIRTMMATGNVVYLV</sequence>
<dbReference type="GeneID" id="111084752"/>
<feature type="non-terminal residue" evidence="9">
    <location>
        <position position="118"/>
    </location>
</feature>
<dbReference type="RefSeq" id="XP_022237034.1">
    <property type="nucleotide sequence ID" value="XM_022381326.1"/>
</dbReference>
<keyword evidence="6" id="KW-0460">Magnesium</keyword>
<organism evidence="8 9">
    <name type="scientific">Limulus polyphemus</name>
    <name type="common">Atlantic horseshoe crab</name>
    <dbReference type="NCBI Taxonomy" id="6850"/>
    <lineage>
        <taxon>Eukaryota</taxon>
        <taxon>Metazoa</taxon>
        <taxon>Ecdysozoa</taxon>
        <taxon>Arthropoda</taxon>
        <taxon>Chelicerata</taxon>
        <taxon>Merostomata</taxon>
        <taxon>Xiphosura</taxon>
        <taxon>Limulidae</taxon>
        <taxon>Limulus</taxon>
    </lineage>
</organism>
<keyword evidence="2" id="KW-0597">Phosphoprotein</keyword>
<keyword evidence="8" id="KW-1185">Reference proteome</keyword>
<evidence type="ECO:0000313" key="8">
    <source>
        <dbReference type="Proteomes" id="UP000694941"/>
    </source>
</evidence>
<dbReference type="PANTHER" id="PTHR45630:SF8">
    <property type="entry name" value="CATION-TRANSPORTING ATPASE"/>
    <property type="match status" value="1"/>
</dbReference>
<name>A0ABM1S079_LIMPO</name>
<dbReference type="InterPro" id="IPR036412">
    <property type="entry name" value="HAD-like_sf"/>
</dbReference>
<gene>
    <name evidence="9" type="primary">LOC111084752</name>
</gene>
<reference evidence="9" key="1">
    <citation type="submission" date="2025-08" db="UniProtKB">
        <authorList>
            <consortium name="RefSeq"/>
        </authorList>
    </citation>
    <scope>IDENTIFICATION</scope>
    <source>
        <tissue evidence="9">Muscle</tissue>
    </source>
</reference>
<dbReference type="InterPro" id="IPR006544">
    <property type="entry name" value="P-type_TPase_V"/>
</dbReference>
<evidence type="ECO:0000256" key="7">
    <source>
        <dbReference type="ARBA" id="ARBA00022967"/>
    </source>
</evidence>
<dbReference type="SUPFAM" id="SSF81660">
    <property type="entry name" value="Metal cation-transporting ATPase, ATP-binding domain N"/>
    <property type="match status" value="1"/>
</dbReference>
<dbReference type="Proteomes" id="UP000694941">
    <property type="component" value="Unplaced"/>
</dbReference>
<dbReference type="InterPro" id="IPR023214">
    <property type="entry name" value="HAD_sf"/>
</dbReference>
<evidence type="ECO:0000256" key="1">
    <source>
        <dbReference type="ARBA" id="ARBA00004141"/>
    </source>
</evidence>